<evidence type="ECO:0000313" key="11">
    <source>
        <dbReference type="EMBL" id="TCC09210.1"/>
    </source>
</evidence>
<keyword evidence="4 11" id="KW-0808">Transferase</keyword>
<keyword evidence="3" id="KW-0997">Cell inner membrane</keyword>
<feature type="domain" description="Phosphoethanolamine transferase N-terminal" evidence="10">
    <location>
        <begin position="57"/>
        <end position="210"/>
    </location>
</feature>
<sequence length="551" mass="62075">MFQRLSSFRFNPVQLTWVAALFFTTFGNIALWQTLWSKVEITSLHNLLFFISLPVFLFCFLNVLLTPVMILPYLRKPLLVALVVISASCSYFMLRYNVLIDRSMVQNFFETNQAELTSYLSVPLVLTLLFLGVLPAAVMVLLPGKKIGRPLQNLFWWLCHIVVTLTLFAAVILAFYKDYASLLRNNMQLKDQVLPFNVVRNTNGYLKRKYSVKSQPLRTVAEDATRTATGERPKLVIVVVGETARAQNFQLNGYARPTNPTLSQREDIISFKHVSSCGTATAISLPCMFSRMTRSQYNDVRAATEENLLDILQRTGIHILWRNNNNGGCKGICERVPTDDMPAQNIADLCVNKDGTCYDEVLLHQLTARIDAMAGDALIVLHQIGSHGPTYFERYPIEAKIFSPTCDSNQIEKCSNEALTNTYDNTLVYTDRMLSKTIAVLQRYSAQRDVAMIYVSDHGESLGERGMYLHGTPYIIAPEQQTHVPLVMWLSPAFSQHSGLSLSCLRSNADSNSYSHDNLYHSILGLFTVQSSVYQPGLDMFAGCRTAMQSK</sequence>
<dbReference type="SUPFAM" id="SSF53649">
    <property type="entry name" value="Alkaline phosphatase-like"/>
    <property type="match status" value="1"/>
</dbReference>
<feature type="domain" description="Sulfatase N-terminal" evidence="9">
    <location>
        <begin position="235"/>
        <end position="528"/>
    </location>
</feature>
<dbReference type="Pfam" id="PF08019">
    <property type="entry name" value="EptA_B_N"/>
    <property type="match status" value="1"/>
</dbReference>
<dbReference type="CDD" id="cd16017">
    <property type="entry name" value="LptA"/>
    <property type="match status" value="1"/>
</dbReference>
<accession>A0A4R0HHW2</accession>
<evidence type="ECO:0000259" key="9">
    <source>
        <dbReference type="Pfam" id="PF00884"/>
    </source>
</evidence>
<reference evidence="11 12" key="1">
    <citation type="submission" date="2019-02" db="EMBL/GenBank/DDBJ databases">
        <title>The draft genome of Kosakonia quasisacchari strain WCHKQ120001.</title>
        <authorList>
            <person name="Wang C."/>
            <person name="Feng Y."/>
            <person name="Zong Z."/>
        </authorList>
    </citation>
    <scope>NUCLEOTIDE SEQUENCE [LARGE SCALE GENOMIC DNA]</scope>
    <source>
        <strain evidence="11 12">WCHKQ120001</strain>
    </source>
</reference>
<evidence type="ECO:0000259" key="10">
    <source>
        <dbReference type="Pfam" id="PF08019"/>
    </source>
</evidence>
<evidence type="ECO:0000256" key="4">
    <source>
        <dbReference type="ARBA" id="ARBA00022679"/>
    </source>
</evidence>
<proteinExistence type="predicted"/>
<comment type="subcellular location">
    <subcellularLocation>
        <location evidence="1">Cell inner membrane</location>
        <topology evidence="1">Multi-pass membrane protein</topology>
    </subcellularLocation>
</comment>
<dbReference type="InterPro" id="IPR000917">
    <property type="entry name" value="Sulfatase_N"/>
</dbReference>
<dbReference type="InterPro" id="IPR058130">
    <property type="entry name" value="PEA_transf_C"/>
</dbReference>
<dbReference type="NCBIfam" id="NF028537">
    <property type="entry name" value="P_eth_NH2_trans"/>
    <property type="match status" value="1"/>
</dbReference>
<evidence type="ECO:0000256" key="2">
    <source>
        <dbReference type="ARBA" id="ARBA00022475"/>
    </source>
</evidence>
<dbReference type="PANTHER" id="PTHR30443">
    <property type="entry name" value="INNER MEMBRANE PROTEIN"/>
    <property type="match status" value="1"/>
</dbReference>
<evidence type="ECO:0000313" key="12">
    <source>
        <dbReference type="Proteomes" id="UP000291793"/>
    </source>
</evidence>
<organism evidence="11 12">
    <name type="scientific">Kosakonia quasisacchari</name>
    <dbReference type="NCBI Taxonomy" id="2529380"/>
    <lineage>
        <taxon>Bacteria</taxon>
        <taxon>Pseudomonadati</taxon>
        <taxon>Pseudomonadota</taxon>
        <taxon>Gammaproteobacteria</taxon>
        <taxon>Enterobacterales</taxon>
        <taxon>Enterobacteriaceae</taxon>
        <taxon>Kosakonia</taxon>
    </lineage>
</organism>
<keyword evidence="6 8" id="KW-1133">Transmembrane helix</keyword>
<dbReference type="Proteomes" id="UP000291793">
    <property type="component" value="Unassembled WGS sequence"/>
</dbReference>
<name>A0A4R0HHW2_9ENTR</name>
<evidence type="ECO:0000256" key="8">
    <source>
        <dbReference type="SAM" id="Phobius"/>
    </source>
</evidence>
<dbReference type="PANTHER" id="PTHR30443:SF0">
    <property type="entry name" value="PHOSPHOETHANOLAMINE TRANSFERASE EPTA"/>
    <property type="match status" value="1"/>
</dbReference>
<gene>
    <name evidence="11" type="ORF">E0L21_10320</name>
</gene>
<evidence type="ECO:0000256" key="5">
    <source>
        <dbReference type="ARBA" id="ARBA00022692"/>
    </source>
</evidence>
<keyword evidence="7 8" id="KW-0472">Membrane</keyword>
<dbReference type="Gene3D" id="3.40.720.10">
    <property type="entry name" value="Alkaline Phosphatase, subunit A"/>
    <property type="match status" value="1"/>
</dbReference>
<dbReference type="InterPro" id="IPR017850">
    <property type="entry name" value="Alkaline_phosphatase_core_sf"/>
</dbReference>
<comment type="caution">
    <text evidence="11">The sequence shown here is derived from an EMBL/GenBank/DDBJ whole genome shotgun (WGS) entry which is preliminary data.</text>
</comment>
<dbReference type="GO" id="GO:0016776">
    <property type="term" value="F:phosphotransferase activity, phosphate group as acceptor"/>
    <property type="evidence" value="ECO:0007669"/>
    <property type="project" value="TreeGrafter"/>
</dbReference>
<dbReference type="InterPro" id="IPR012549">
    <property type="entry name" value="EptA-like_N"/>
</dbReference>
<dbReference type="InterPro" id="IPR040423">
    <property type="entry name" value="PEA_transferase"/>
</dbReference>
<feature type="transmembrane region" description="Helical" evidence="8">
    <location>
        <begin position="47"/>
        <end position="71"/>
    </location>
</feature>
<feature type="transmembrane region" description="Helical" evidence="8">
    <location>
        <begin position="78"/>
        <end position="98"/>
    </location>
</feature>
<dbReference type="GO" id="GO:0009244">
    <property type="term" value="P:lipopolysaccharide core region biosynthetic process"/>
    <property type="evidence" value="ECO:0007669"/>
    <property type="project" value="TreeGrafter"/>
</dbReference>
<dbReference type="AlphaFoldDB" id="A0A4R0HHW2"/>
<evidence type="ECO:0000256" key="1">
    <source>
        <dbReference type="ARBA" id="ARBA00004429"/>
    </source>
</evidence>
<keyword evidence="5 8" id="KW-0812">Transmembrane</keyword>
<evidence type="ECO:0000256" key="6">
    <source>
        <dbReference type="ARBA" id="ARBA00022989"/>
    </source>
</evidence>
<feature type="transmembrane region" description="Helical" evidence="8">
    <location>
        <begin position="12"/>
        <end position="35"/>
    </location>
</feature>
<feature type="transmembrane region" description="Helical" evidence="8">
    <location>
        <begin position="154"/>
        <end position="176"/>
    </location>
</feature>
<evidence type="ECO:0000256" key="3">
    <source>
        <dbReference type="ARBA" id="ARBA00022519"/>
    </source>
</evidence>
<dbReference type="GO" id="GO:0005886">
    <property type="term" value="C:plasma membrane"/>
    <property type="evidence" value="ECO:0007669"/>
    <property type="project" value="UniProtKB-SubCell"/>
</dbReference>
<evidence type="ECO:0000256" key="7">
    <source>
        <dbReference type="ARBA" id="ARBA00023136"/>
    </source>
</evidence>
<keyword evidence="2" id="KW-1003">Cell membrane</keyword>
<dbReference type="RefSeq" id="WP_131409157.1">
    <property type="nucleotide sequence ID" value="NZ_SJOP01000008.1"/>
</dbReference>
<dbReference type="OrthoDB" id="9786870at2"/>
<dbReference type="Pfam" id="PF00884">
    <property type="entry name" value="Sulfatase"/>
    <property type="match status" value="1"/>
</dbReference>
<feature type="transmembrane region" description="Helical" evidence="8">
    <location>
        <begin position="118"/>
        <end position="142"/>
    </location>
</feature>
<protein>
    <submittedName>
        <fullName evidence="11">Phosphoethanolamine--lipid A transferase</fullName>
    </submittedName>
</protein>
<dbReference type="EMBL" id="SJOP01000008">
    <property type="protein sequence ID" value="TCC09210.1"/>
    <property type="molecule type" value="Genomic_DNA"/>
</dbReference>
<keyword evidence="12" id="KW-1185">Reference proteome</keyword>